<dbReference type="SUPFAM" id="SSF51206">
    <property type="entry name" value="cAMP-binding domain-like"/>
    <property type="match status" value="1"/>
</dbReference>
<accession>A0ABN6NW94</accession>
<protein>
    <recommendedName>
        <fullName evidence="2">Cyclic nucleotide-binding domain-containing protein</fullName>
    </recommendedName>
</protein>
<dbReference type="SMART" id="SM00100">
    <property type="entry name" value="cNMP"/>
    <property type="match status" value="1"/>
</dbReference>
<evidence type="ECO:0000313" key="3">
    <source>
        <dbReference type="EMBL" id="BDG70682.1"/>
    </source>
</evidence>
<gene>
    <name evidence="3" type="ORF">Rmf_06110</name>
</gene>
<keyword evidence="1" id="KW-1133">Transmembrane helix</keyword>
<keyword evidence="1" id="KW-0812">Transmembrane</keyword>
<dbReference type="RefSeq" id="WP_244457998.1">
    <property type="nucleotide sequence ID" value="NZ_AP025637.1"/>
</dbReference>
<name>A0ABN6NW94_9PROT</name>
<proteinExistence type="predicted"/>
<feature type="transmembrane region" description="Helical" evidence="1">
    <location>
        <begin position="6"/>
        <end position="22"/>
    </location>
</feature>
<evidence type="ECO:0000259" key="2">
    <source>
        <dbReference type="PROSITE" id="PS50042"/>
    </source>
</evidence>
<dbReference type="Proteomes" id="UP000831327">
    <property type="component" value="Chromosome"/>
</dbReference>
<keyword evidence="1" id="KW-0472">Membrane</keyword>
<evidence type="ECO:0000313" key="4">
    <source>
        <dbReference type="Proteomes" id="UP000831327"/>
    </source>
</evidence>
<dbReference type="Pfam" id="PF00027">
    <property type="entry name" value="cNMP_binding"/>
    <property type="match status" value="1"/>
</dbReference>
<keyword evidence="4" id="KW-1185">Reference proteome</keyword>
<organism evidence="3 4">
    <name type="scientific">Roseomonas fluvialis</name>
    <dbReference type="NCBI Taxonomy" id="1750527"/>
    <lineage>
        <taxon>Bacteria</taxon>
        <taxon>Pseudomonadati</taxon>
        <taxon>Pseudomonadota</taxon>
        <taxon>Alphaproteobacteria</taxon>
        <taxon>Acetobacterales</taxon>
        <taxon>Roseomonadaceae</taxon>
        <taxon>Roseomonas</taxon>
    </lineage>
</organism>
<dbReference type="CDD" id="cd00038">
    <property type="entry name" value="CAP_ED"/>
    <property type="match status" value="1"/>
</dbReference>
<dbReference type="EMBL" id="AP025637">
    <property type="protein sequence ID" value="BDG70682.1"/>
    <property type="molecule type" value="Genomic_DNA"/>
</dbReference>
<dbReference type="InterPro" id="IPR018490">
    <property type="entry name" value="cNMP-bd_dom_sf"/>
</dbReference>
<dbReference type="Gene3D" id="2.60.120.10">
    <property type="entry name" value="Jelly Rolls"/>
    <property type="match status" value="1"/>
</dbReference>
<dbReference type="InterPro" id="IPR000595">
    <property type="entry name" value="cNMP-bd_dom"/>
</dbReference>
<sequence>MTTGEIAVTAIGYAAAIATIMAQRMRTMIPLRVVAIVANLLFIAFGALALLWNVLFLHLVLLPLNLQRLIEMRRLVARVRDAAAGDFVADWLRPFTRRIVLPAGMVLFRRGDPAETAYYLLRGAFRYAETGRVVAPGGFFGDIAIFADDRRRTNTGICETEVEALELSYDELTQLYLQNPRFGFYYVRQVVGSLREHITLLEAARDAIRDPDNENGAAPADRALP</sequence>
<dbReference type="InterPro" id="IPR014710">
    <property type="entry name" value="RmlC-like_jellyroll"/>
</dbReference>
<reference evidence="3 4" key="1">
    <citation type="journal article" date="2016" name="Microbes Environ.">
        <title>Phylogenetically diverse aerobic anoxygenic phototrophic bacteria isolated from epilithic biofilms in Tama river, Japan.</title>
        <authorList>
            <person name="Hirose S."/>
            <person name="Matsuura K."/>
            <person name="Haruta S."/>
        </authorList>
    </citation>
    <scope>NUCLEOTIDE SEQUENCE [LARGE SCALE GENOMIC DNA]</scope>
    <source>
        <strain evidence="3 4">S08</strain>
    </source>
</reference>
<feature type="domain" description="Cyclic nucleotide-binding" evidence="2">
    <location>
        <begin position="88"/>
        <end position="175"/>
    </location>
</feature>
<feature type="transmembrane region" description="Helical" evidence="1">
    <location>
        <begin position="34"/>
        <end position="61"/>
    </location>
</feature>
<evidence type="ECO:0000256" key="1">
    <source>
        <dbReference type="SAM" id="Phobius"/>
    </source>
</evidence>
<dbReference type="PROSITE" id="PS50042">
    <property type="entry name" value="CNMP_BINDING_3"/>
    <property type="match status" value="1"/>
</dbReference>